<dbReference type="InterPro" id="IPR014718">
    <property type="entry name" value="GH-type_carb-bd"/>
</dbReference>
<comment type="catalytic activity">
    <reaction evidence="2">
        <text>alpha-D-galactose = beta-D-galactose</text>
        <dbReference type="Rhea" id="RHEA:28675"/>
        <dbReference type="ChEBI" id="CHEBI:27667"/>
        <dbReference type="ChEBI" id="CHEBI:28061"/>
        <dbReference type="EC" id="5.1.3.3"/>
    </reaction>
    <physiologicalReaction direction="right-to-left" evidence="2">
        <dbReference type="Rhea" id="RHEA:28677"/>
    </physiologicalReaction>
</comment>
<dbReference type="PANTHER" id="PTHR11122:SF13">
    <property type="entry name" value="GLUCOSE-6-PHOSPHATE 1-EPIMERASE"/>
    <property type="match status" value="1"/>
</dbReference>
<dbReference type="Gene3D" id="2.70.98.10">
    <property type="match status" value="1"/>
</dbReference>
<comment type="caution">
    <text evidence="10">The sequence shown here is derived from an EMBL/GenBank/DDBJ whole genome shotgun (WGS) entry which is preliminary data.</text>
</comment>
<reference evidence="10" key="1">
    <citation type="submission" date="2021-02" db="EMBL/GenBank/DDBJ databases">
        <authorList>
            <person name="Nowell W R."/>
        </authorList>
    </citation>
    <scope>NUCLEOTIDE SEQUENCE</scope>
    <source>
        <strain evidence="10">Ploen Becks lab</strain>
    </source>
</reference>
<dbReference type="OrthoDB" id="1659429at2759"/>
<dbReference type="GO" id="GO:0030246">
    <property type="term" value="F:carbohydrate binding"/>
    <property type="evidence" value="ECO:0007669"/>
    <property type="project" value="UniProtKB-UniRule"/>
</dbReference>
<dbReference type="UniPathway" id="UPA00214"/>
<proteinExistence type="inferred from homology"/>
<evidence type="ECO:0000256" key="3">
    <source>
        <dbReference type="ARBA" id="ARBA00004947"/>
    </source>
</evidence>
<feature type="active site" evidence="8">
    <location>
        <position position="163"/>
    </location>
</feature>
<evidence type="ECO:0000256" key="9">
    <source>
        <dbReference type="PIRSR" id="PIRSR016020-2"/>
    </source>
</evidence>
<dbReference type="GO" id="GO:0006012">
    <property type="term" value="P:galactose metabolic process"/>
    <property type="evidence" value="ECO:0007669"/>
    <property type="project" value="UniProtKB-UniPathway"/>
</dbReference>
<comment type="pathway">
    <text evidence="3">Carbohydrate metabolism; galactose metabolism.</text>
</comment>
<evidence type="ECO:0000256" key="4">
    <source>
        <dbReference type="ARBA" id="ARBA00005866"/>
    </source>
</evidence>
<dbReference type="PANTHER" id="PTHR11122">
    <property type="entry name" value="APOSPORY-ASSOCIATED PROTEIN C-RELATED"/>
    <property type="match status" value="1"/>
</dbReference>
<evidence type="ECO:0000256" key="8">
    <source>
        <dbReference type="PIRSR" id="PIRSR016020-1"/>
    </source>
</evidence>
<dbReference type="Proteomes" id="UP000663879">
    <property type="component" value="Unassembled WGS sequence"/>
</dbReference>
<dbReference type="AlphaFoldDB" id="A0A813YYH1"/>
<dbReference type="PIRSF" id="PIRSF016020">
    <property type="entry name" value="PHexose_mutarotase"/>
    <property type="match status" value="1"/>
</dbReference>
<name>A0A813YYH1_9BILA</name>
<evidence type="ECO:0000256" key="5">
    <source>
        <dbReference type="ARBA" id="ARBA00023235"/>
    </source>
</evidence>
<protein>
    <recommendedName>
        <fullName evidence="7">glucose-6-phosphate 1-epimerase</fullName>
        <ecNumber evidence="7">5.1.3.15</ecNumber>
    </recommendedName>
</protein>
<dbReference type="GO" id="GO:0005737">
    <property type="term" value="C:cytoplasm"/>
    <property type="evidence" value="ECO:0007669"/>
    <property type="project" value="TreeGrafter"/>
</dbReference>
<comment type="function">
    <text evidence="6">Mutarotase that catalyzes the interconversion of beta-D-galactose and alpha-D-galactose during galactose metabolism. Beta-D-galactose is metabolized in the liver into glucose 1-phosphate, the primary metabolic fuel, by the action of four enzymes that constitute the Leloir pathway: GALM, GALK1 (galactokinase), GALT (galactose-1-phosphate uridylyltransferase) and GALE (UDP-galactose-4'-epimerase). Involved in the maintenance of the equilibrium between the beta- and alpha-anomers of galactose, therefore ensuring a sufficient supply of the alpha-anomer for GALK1. Also active on D-glucose although shows a preference for galactose over glucose.</text>
</comment>
<keyword evidence="11" id="KW-1185">Reference proteome</keyword>
<sequence>MDYMFYKHKETLDAGLRKRMNDKIVLELDNSNKAEIYLHGATVTSWISDNKEILFLSSKSVFDNKKAIRGGIPIVFPNFGPWEKGPQHGFARVKKWTVIEPANKVNDSISVKLSLTDDEETRLLWDFKFELIYEVTLTKKSLKTNLTIKNLGSVEFDFTTLLHTYFRVDDISNVRVQNFVGLNYVDKVKGRATETEARKEIQISEEVDRVYASTDNTHLIDTGSSKVTLIKENLPDTVVWNPWIEKAKAMSDFGDEEYKNMICVEAGRVNTRYALKFQEEITMGQTIIVQ</sequence>
<organism evidence="10 11">
    <name type="scientific">Brachionus calyciflorus</name>
    <dbReference type="NCBI Taxonomy" id="104777"/>
    <lineage>
        <taxon>Eukaryota</taxon>
        <taxon>Metazoa</taxon>
        <taxon>Spiralia</taxon>
        <taxon>Gnathifera</taxon>
        <taxon>Rotifera</taxon>
        <taxon>Eurotatoria</taxon>
        <taxon>Monogononta</taxon>
        <taxon>Pseudotrocha</taxon>
        <taxon>Ploima</taxon>
        <taxon>Brachionidae</taxon>
        <taxon>Brachionus</taxon>
    </lineage>
</organism>
<keyword evidence="5 7" id="KW-0413">Isomerase</keyword>
<dbReference type="SUPFAM" id="SSF74650">
    <property type="entry name" value="Galactose mutarotase-like"/>
    <property type="match status" value="1"/>
</dbReference>
<feature type="binding site" evidence="9">
    <location>
        <position position="92"/>
    </location>
    <ligand>
        <name>substrate</name>
    </ligand>
</feature>
<comment type="similarity">
    <text evidence="4 7">Belongs to the glucose-6-phosphate 1-epimerase family.</text>
</comment>
<dbReference type="InterPro" id="IPR008183">
    <property type="entry name" value="Aldose_1/G6P_1-epimerase"/>
</dbReference>
<evidence type="ECO:0000256" key="7">
    <source>
        <dbReference type="PIRNR" id="PIRNR016020"/>
    </source>
</evidence>
<evidence type="ECO:0000256" key="6">
    <source>
        <dbReference type="ARBA" id="ARBA00045743"/>
    </source>
</evidence>
<dbReference type="InterPro" id="IPR011013">
    <property type="entry name" value="Gal_mutarotase_sf_dom"/>
</dbReference>
<feature type="binding site" evidence="9">
    <location>
        <position position="69"/>
    </location>
    <ligand>
        <name>substrate</name>
    </ligand>
</feature>
<accession>A0A813YYH1</accession>
<evidence type="ECO:0000313" key="11">
    <source>
        <dbReference type="Proteomes" id="UP000663879"/>
    </source>
</evidence>
<dbReference type="Pfam" id="PF01263">
    <property type="entry name" value="Aldose_epim"/>
    <property type="match status" value="1"/>
</dbReference>
<evidence type="ECO:0000256" key="1">
    <source>
        <dbReference type="ARBA" id="ARBA00001096"/>
    </source>
</evidence>
<gene>
    <name evidence="10" type="ORF">OXX778_LOCUS10910</name>
</gene>
<evidence type="ECO:0000256" key="2">
    <source>
        <dbReference type="ARBA" id="ARBA00001712"/>
    </source>
</evidence>
<dbReference type="CDD" id="cd09020">
    <property type="entry name" value="D-hex-6-P-epi_like"/>
    <property type="match status" value="1"/>
</dbReference>
<dbReference type="InterPro" id="IPR025532">
    <property type="entry name" value="G6P_1-epimerase"/>
</dbReference>
<feature type="binding site" evidence="9">
    <location>
        <position position="87"/>
    </location>
    <ligand>
        <name>substrate</name>
    </ligand>
</feature>
<feature type="active site" evidence="8">
    <location>
        <position position="265"/>
    </location>
</feature>
<dbReference type="EC" id="5.1.3.15" evidence="7"/>
<dbReference type="EMBL" id="CAJNOC010001785">
    <property type="protein sequence ID" value="CAF0891003.1"/>
    <property type="molecule type" value="Genomic_DNA"/>
</dbReference>
<comment type="catalytic activity">
    <reaction evidence="1">
        <text>alpha-D-glucose 6-phosphate = beta-D-glucose 6-phosphate</text>
        <dbReference type="Rhea" id="RHEA:16249"/>
        <dbReference type="ChEBI" id="CHEBI:58225"/>
        <dbReference type="ChEBI" id="CHEBI:58247"/>
        <dbReference type="EC" id="5.1.3.15"/>
    </reaction>
</comment>
<dbReference type="GO" id="GO:0047938">
    <property type="term" value="F:glucose-6-phosphate 1-epimerase activity"/>
    <property type="evidence" value="ECO:0007669"/>
    <property type="project" value="UniProtKB-UniRule"/>
</dbReference>
<evidence type="ECO:0000313" key="10">
    <source>
        <dbReference type="EMBL" id="CAF0891003.1"/>
    </source>
</evidence>
<dbReference type="GO" id="GO:0004034">
    <property type="term" value="F:aldose 1-epimerase activity"/>
    <property type="evidence" value="ECO:0007669"/>
    <property type="project" value="UniProtKB-EC"/>
</dbReference>